<keyword evidence="1" id="KW-1185">Reference proteome</keyword>
<reference evidence="1" key="1">
    <citation type="journal article" date="2014" name="Nat. Commun.">
        <title>The tobacco genome sequence and its comparison with those of tomato and potato.</title>
        <authorList>
            <person name="Sierro N."/>
            <person name="Battey J.N."/>
            <person name="Ouadi S."/>
            <person name="Bakaher N."/>
            <person name="Bovet L."/>
            <person name="Willig A."/>
            <person name="Goepfert S."/>
            <person name="Peitsch M.C."/>
            <person name="Ivanov N.V."/>
        </authorList>
    </citation>
    <scope>NUCLEOTIDE SEQUENCE [LARGE SCALE GENOMIC DNA]</scope>
</reference>
<proteinExistence type="predicted"/>
<organism evidence="1 2">
    <name type="scientific">Nicotiana tabacum</name>
    <name type="common">Common tobacco</name>
    <dbReference type="NCBI Taxonomy" id="4097"/>
    <lineage>
        <taxon>Eukaryota</taxon>
        <taxon>Viridiplantae</taxon>
        <taxon>Streptophyta</taxon>
        <taxon>Embryophyta</taxon>
        <taxon>Tracheophyta</taxon>
        <taxon>Spermatophyta</taxon>
        <taxon>Magnoliopsida</taxon>
        <taxon>eudicotyledons</taxon>
        <taxon>Gunneridae</taxon>
        <taxon>Pentapetalae</taxon>
        <taxon>asterids</taxon>
        <taxon>lamiids</taxon>
        <taxon>Solanales</taxon>
        <taxon>Solanaceae</taxon>
        <taxon>Nicotianoideae</taxon>
        <taxon>Nicotianeae</taxon>
        <taxon>Nicotiana</taxon>
    </lineage>
</organism>
<sequence>MPYMLVYGSEVVIPTEVDIPSLRVIQEDKLDGIEWTRIEQGQLMLVDEKRMDVVCHGQLYQNRMASAFNKKVKPWQFTPGQLVLKKIFPHQEEAKGKFAPNRQGPYVAHRLLSRRALILEEMDKRVNTNPINSDAIKKYYI</sequence>
<accession>A0AC58TWX4</accession>
<protein>
    <submittedName>
        <fullName evidence="2">Uncharacterized protein LOC142177125</fullName>
    </submittedName>
</protein>
<dbReference type="RefSeq" id="XP_075101691.1">
    <property type="nucleotide sequence ID" value="XM_075245590.1"/>
</dbReference>
<gene>
    <name evidence="2" type="primary">LOC142177125</name>
</gene>
<reference evidence="2" key="2">
    <citation type="submission" date="2025-08" db="UniProtKB">
        <authorList>
            <consortium name="RefSeq"/>
        </authorList>
    </citation>
    <scope>IDENTIFICATION</scope>
    <source>
        <tissue evidence="2">Leaf</tissue>
    </source>
</reference>
<dbReference type="Proteomes" id="UP000790787">
    <property type="component" value="Chromosome 23"/>
</dbReference>
<evidence type="ECO:0000313" key="1">
    <source>
        <dbReference type="Proteomes" id="UP000790787"/>
    </source>
</evidence>
<name>A0AC58TWX4_TOBAC</name>
<evidence type="ECO:0000313" key="2">
    <source>
        <dbReference type="RefSeq" id="XP_075101691.1"/>
    </source>
</evidence>